<dbReference type="PRINTS" id="PR00701">
    <property type="entry name" value="60KDINNERMP"/>
</dbReference>
<proteinExistence type="inferred from homology"/>
<evidence type="ECO:0000259" key="16">
    <source>
        <dbReference type="Pfam" id="PF14849"/>
    </source>
</evidence>
<dbReference type="Pfam" id="PF02096">
    <property type="entry name" value="60KD_IMP"/>
    <property type="match status" value="1"/>
</dbReference>
<dbReference type="Proteomes" id="UP001596379">
    <property type="component" value="Unassembled WGS sequence"/>
</dbReference>
<comment type="caution">
    <text evidence="17">The sequence shown here is derived from an EMBL/GenBank/DDBJ whole genome shotgun (WGS) entry which is preliminary data.</text>
</comment>
<evidence type="ECO:0000256" key="4">
    <source>
        <dbReference type="ARBA" id="ARBA00022448"/>
    </source>
</evidence>
<name>A0ABW2J4T1_9BURK</name>
<evidence type="ECO:0000256" key="9">
    <source>
        <dbReference type="ARBA" id="ARBA00023136"/>
    </source>
</evidence>
<reference evidence="18" key="1">
    <citation type="journal article" date="2019" name="Int. J. Syst. Evol. Microbiol.">
        <title>The Global Catalogue of Microorganisms (GCM) 10K type strain sequencing project: providing services to taxonomists for standard genome sequencing and annotation.</title>
        <authorList>
            <consortium name="The Broad Institute Genomics Platform"/>
            <consortium name="The Broad Institute Genome Sequencing Center for Infectious Disease"/>
            <person name="Wu L."/>
            <person name="Ma J."/>
        </authorList>
    </citation>
    <scope>NUCLEOTIDE SEQUENCE [LARGE SCALE GENOMIC DNA]</scope>
    <source>
        <strain evidence="18">CCUG 36956</strain>
    </source>
</reference>
<evidence type="ECO:0000256" key="2">
    <source>
        <dbReference type="ARBA" id="ARBA00010527"/>
    </source>
</evidence>
<evidence type="ECO:0000256" key="12">
    <source>
        <dbReference type="ARBA" id="ARBA00033342"/>
    </source>
</evidence>
<dbReference type="NCBIfam" id="TIGR03592">
    <property type="entry name" value="yidC_oxa1_cterm"/>
    <property type="match status" value="1"/>
</dbReference>
<keyword evidence="7 13" id="KW-0653">Protein transport</keyword>
<keyword evidence="5 13" id="KW-1003">Cell membrane</keyword>
<evidence type="ECO:0000256" key="6">
    <source>
        <dbReference type="ARBA" id="ARBA00022692"/>
    </source>
</evidence>
<dbReference type="CDD" id="cd20070">
    <property type="entry name" value="5TM_YidC_Alb3"/>
    <property type="match status" value="1"/>
</dbReference>
<feature type="transmembrane region" description="Helical" evidence="13">
    <location>
        <begin position="372"/>
        <end position="393"/>
    </location>
</feature>
<protein>
    <recommendedName>
        <fullName evidence="3 13">Membrane protein insertase YidC</fullName>
    </recommendedName>
    <alternativeName>
        <fullName evidence="12 13">Foldase YidC</fullName>
    </alternativeName>
    <alternativeName>
        <fullName evidence="11 13">Membrane integrase YidC</fullName>
    </alternativeName>
    <alternativeName>
        <fullName evidence="13">Membrane protein YidC</fullName>
    </alternativeName>
</protein>
<dbReference type="InterPro" id="IPR028055">
    <property type="entry name" value="YidC/Oxa/ALB_C"/>
</dbReference>
<evidence type="ECO:0000256" key="14">
    <source>
        <dbReference type="SAM" id="MobiDB-lite"/>
    </source>
</evidence>
<feature type="transmembrane region" description="Helical" evidence="13">
    <location>
        <begin position="523"/>
        <end position="548"/>
    </location>
</feature>
<evidence type="ECO:0000313" key="17">
    <source>
        <dbReference type="EMBL" id="MFC7298098.1"/>
    </source>
</evidence>
<keyword evidence="8 13" id="KW-1133">Transmembrane helix</keyword>
<evidence type="ECO:0000256" key="8">
    <source>
        <dbReference type="ARBA" id="ARBA00022989"/>
    </source>
</evidence>
<dbReference type="PANTHER" id="PTHR12428:SF65">
    <property type="entry name" value="CYTOCHROME C OXIDASE ASSEMBLY PROTEIN COX18, MITOCHONDRIAL"/>
    <property type="match status" value="1"/>
</dbReference>
<keyword evidence="6 13" id="KW-0812">Transmembrane</keyword>
<gene>
    <name evidence="13 17" type="primary">yidC</name>
    <name evidence="17" type="ORF">ACFQO0_06585</name>
</gene>
<feature type="domain" description="Membrane insertase YidC/Oxa/ALB C-terminal" evidence="15">
    <location>
        <begin position="372"/>
        <end position="561"/>
    </location>
</feature>
<evidence type="ECO:0000256" key="1">
    <source>
        <dbReference type="ARBA" id="ARBA00004429"/>
    </source>
</evidence>
<dbReference type="PRINTS" id="PR01900">
    <property type="entry name" value="YIDCPROTEIN"/>
</dbReference>
<evidence type="ECO:0000256" key="10">
    <source>
        <dbReference type="ARBA" id="ARBA00023186"/>
    </source>
</evidence>
<dbReference type="NCBIfam" id="NF002353">
    <property type="entry name" value="PRK01318.1-4"/>
    <property type="match status" value="1"/>
</dbReference>
<dbReference type="InterPro" id="IPR001708">
    <property type="entry name" value="YidC/ALB3/OXA1/COX18"/>
</dbReference>
<keyword evidence="9 13" id="KW-0472">Membrane</keyword>
<comment type="function">
    <text evidence="13">Required for the insertion and/or proper folding and/or complex formation of integral membrane proteins into the membrane. Involved in integration of membrane proteins that insert both dependently and independently of the Sec translocase complex, as well as at least some lipoproteins. Aids folding of multispanning membrane proteins.</text>
</comment>
<evidence type="ECO:0000256" key="11">
    <source>
        <dbReference type="ARBA" id="ARBA00033245"/>
    </source>
</evidence>
<evidence type="ECO:0000256" key="3">
    <source>
        <dbReference type="ARBA" id="ARBA00015325"/>
    </source>
</evidence>
<dbReference type="InterPro" id="IPR047196">
    <property type="entry name" value="YidC_ALB_C"/>
</dbReference>
<dbReference type="RefSeq" id="WP_382233219.1">
    <property type="nucleotide sequence ID" value="NZ_JBHTCC010000001.1"/>
</dbReference>
<dbReference type="HAMAP" id="MF_01810">
    <property type="entry name" value="YidC_type1"/>
    <property type="match status" value="1"/>
</dbReference>
<dbReference type="InterPro" id="IPR019998">
    <property type="entry name" value="Membr_insert_YidC"/>
</dbReference>
<comment type="subcellular location">
    <subcellularLocation>
        <location evidence="1">Cell inner membrane</location>
        <topology evidence="1">Multi-pass membrane protein</topology>
    </subcellularLocation>
    <subcellularLocation>
        <location evidence="13">Cell membrane</location>
        <topology evidence="13">Multi-pass membrane protein</topology>
    </subcellularLocation>
</comment>
<feature type="transmembrane region" description="Helical" evidence="13">
    <location>
        <begin position="480"/>
        <end position="503"/>
    </location>
</feature>
<evidence type="ECO:0000256" key="7">
    <source>
        <dbReference type="ARBA" id="ARBA00022927"/>
    </source>
</evidence>
<keyword evidence="4 13" id="KW-0813">Transport</keyword>
<accession>A0ABW2J4T1</accession>
<dbReference type="InterPro" id="IPR038221">
    <property type="entry name" value="YidC_periplasmic_sf"/>
</dbReference>
<feature type="domain" description="Membrane insertase YidC N-terminal" evidence="16">
    <location>
        <begin position="89"/>
        <end position="361"/>
    </location>
</feature>
<dbReference type="PANTHER" id="PTHR12428">
    <property type="entry name" value="OXA1"/>
    <property type="match status" value="1"/>
</dbReference>
<keyword evidence="18" id="KW-1185">Reference proteome</keyword>
<keyword evidence="10 13" id="KW-0143">Chaperone</keyword>
<organism evidence="17 18">
    <name type="scientific">Herminiimonas aquatilis</name>
    <dbReference type="NCBI Taxonomy" id="345342"/>
    <lineage>
        <taxon>Bacteria</taxon>
        <taxon>Pseudomonadati</taxon>
        <taxon>Pseudomonadota</taxon>
        <taxon>Betaproteobacteria</taxon>
        <taxon>Burkholderiales</taxon>
        <taxon>Oxalobacteraceae</taxon>
        <taxon>Herminiimonas</taxon>
    </lineage>
</organism>
<evidence type="ECO:0000256" key="13">
    <source>
        <dbReference type="HAMAP-Rule" id="MF_01810"/>
    </source>
</evidence>
<feature type="region of interest" description="Disordered" evidence="14">
    <location>
        <begin position="65"/>
        <end position="84"/>
    </location>
</feature>
<dbReference type="EMBL" id="JBHTCC010000001">
    <property type="protein sequence ID" value="MFC7298098.1"/>
    <property type="molecule type" value="Genomic_DNA"/>
</dbReference>
<comment type="similarity">
    <text evidence="2 13">Belongs to the OXA1/ALB3/YidC family. Type 1 subfamily.</text>
</comment>
<evidence type="ECO:0000313" key="18">
    <source>
        <dbReference type="Proteomes" id="UP001596379"/>
    </source>
</evidence>
<dbReference type="InterPro" id="IPR028053">
    <property type="entry name" value="Membr_insert_YidC_N"/>
</dbReference>
<dbReference type="Pfam" id="PF14849">
    <property type="entry name" value="YidC_periplas"/>
    <property type="match status" value="1"/>
</dbReference>
<comment type="subunit">
    <text evidence="13">Interacts with the Sec translocase complex via SecD. Specifically interacts with transmembrane segments of nascent integral membrane proteins during membrane integration.</text>
</comment>
<dbReference type="NCBIfam" id="NF002352">
    <property type="entry name" value="PRK01318.1-3"/>
    <property type="match status" value="1"/>
</dbReference>
<evidence type="ECO:0000256" key="5">
    <source>
        <dbReference type="ARBA" id="ARBA00022475"/>
    </source>
</evidence>
<dbReference type="Gene3D" id="2.70.98.90">
    <property type="match status" value="1"/>
</dbReference>
<evidence type="ECO:0000259" key="15">
    <source>
        <dbReference type="Pfam" id="PF02096"/>
    </source>
</evidence>
<dbReference type="CDD" id="cd19961">
    <property type="entry name" value="EcYidC-like_peri"/>
    <property type="match status" value="1"/>
</dbReference>
<feature type="transmembrane region" description="Helical" evidence="13">
    <location>
        <begin position="435"/>
        <end position="460"/>
    </location>
</feature>
<sequence length="572" mass="62829">MDIKRTVLWVIFSFSLLMLWDNYNRYTGKPSIFFDNTTTTQPAAAPAASGDNKAKTADVPTAAATPVANGANSSGVPSGGAAPSKSEVITITTDLMKVDIDTAGGEVRRLELLKHHESSDASKNVVLFDVNGQHTYLGQTGLIGGAYPNHKSTFTAVPGARTLDNADQVQLVLQSEQQGVKLIKTYTFKRGEYKVDIKHDVVNNTGAPINPSLYMQLVHDGTAVGGGSMFMAATFTGPAIYTDTEKFQKVTFESIEKGKDEHALKGDSGWIALVQHYFVSAFVPADKTPREYFTKKLATNLYAVGTIMPIGTVAPGATASIDATLYSGPQESKRLEAVAPGFELVKDYGWLTIIAKPIFWLMIQIHQILGNWGWTIIVLTIVIKLAFFPLSAAGYRSMAKMKLVTPKMTDIRTRFKGEPQKMNAAMMELYKKEKINPIGGCFPMIVQIPVFISLYWVLLASVEIRNASWLWVHDLASPDILLGAYNIFGFHLTVGILPILMAVSMFIQTKLNPTPPDPIQAKVMMWMPIVFSIMFFFFPAGLVLYWVVNNILSIAQQWFINEKLMGGSKAAS</sequence>
<dbReference type="NCBIfam" id="TIGR03593">
    <property type="entry name" value="yidC_nterm"/>
    <property type="match status" value="1"/>
</dbReference>
<feature type="transmembrane region" description="Helical" evidence="13">
    <location>
        <begin position="6"/>
        <end position="23"/>
    </location>
</feature>